<feature type="compositionally biased region" description="Basic and acidic residues" evidence="4">
    <location>
        <begin position="222"/>
        <end position="237"/>
    </location>
</feature>
<proteinExistence type="inferred from homology"/>
<evidence type="ECO:0000256" key="2">
    <source>
        <dbReference type="ARBA" id="ARBA00006076"/>
    </source>
</evidence>
<comment type="similarity">
    <text evidence="2">Belongs to the SNU66/SART1 family.</text>
</comment>
<feature type="region of interest" description="Disordered" evidence="4">
    <location>
        <begin position="1"/>
        <end position="38"/>
    </location>
</feature>
<evidence type="ECO:0000313" key="7">
    <source>
        <dbReference type="WBParaSite" id="EVEC_0000574101-mRNA-1"/>
    </source>
</evidence>
<dbReference type="GO" id="GO:0045292">
    <property type="term" value="P:mRNA cis splicing, via spliceosome"/>
    <property type="evidence" value="ECO:0007669"/>
    <property type="project" value="TreeGrafter"/>
</dbReference>
<evidence type="ECO:0000313" key="6">
    <source>
        <dbReference type="Proteomes" id="UP000274131"/>
    </source>
</evidence>
<evidence type="ECO:0000256" key="4">
    <source>
        <dbReference type="SAM" id="MobiDB-lite"/>
    </source>
</evidence>
<dbReference type="GO" id="GO:0046540">
    <property type="term" value="C:U4/U6 x U5 tri-snRNP complex"/>
    <property type="evidence" value="ECO:0007669"/>
    <property type="project" value="TreeGrafter"/>
</dbReference>
<comment type="subcellular location">
    <subcellularLocation>
        <location evidence="1">Nucleus</location>
    </subcellularLocation>
</comment>
<feature type="region of interest" description="Disordered" evidence="4">
    <location>
        <begin position="211"/>
        <end position="264"/>
    </location>
</feature>
<dbReference type="OrthoDB" id="5583at2759"/>
<reference evidence="5 6" key="2">
    <citation type="submission" date="2018-10" db="EMBL/GenBank/DDBJ databases">
        <authorList>
            <consortium name="Pathogen Informatics"/>
        </authorList>
    </citation>
    <scope>NUCLEOTIDE SEQUENCE [LARGE SCALE GENOMIC DNA]</scope>
</reference>
<dbReference type="AlphaFoldDB" id="A0A0N4V667"/>
<sequence length="720" mass="82404">MFRDIEDLEAQYDRDDSMQEPKRKKEKTGSRKRDREKAEFGLAGMKVGHSKEKFLEGQETILVLEDRDILADEEDILINPNLVDDKRYQKNVELRKRKSRYEPYAEEMDEFGMPKEKGLLSKYDEEIDGEEKEGFRLDETGGIDVEKERQEMEIRRNLMMANKKLVSLEMPQYKLATDFYTQEEMIAFRKPKKKKDGLKLRKKKVKVLKADDLLPDSVPEEDAAKRAERLARRKFADGGDAGENSGTSVQIKPEVELEEGELEDSHIDKGAWQTARMSGIVDVNKLSKLAEKEDDDDDSEDEGVDLTGVVIEDDAESELAAVLDRARKLRRVEVKKEPEDADAALKVHQILAEHSVKQEPMDESQEQVGTAGGVVIDSTMEYCRNLGEIPTYGLAGNRKDADDMKDLGDKQANSDDESDDDQTEVVRKRHREERKHGIMNDYEQAIKDAKQNSKGKWFEATATTSADFDKSLRDGYRSDDESILENYNVLGEERDVTKGVAAMLKLAAEKGYLESREKRKVKGPSLKHLESKRFSQIETSRYDIEEKYTKKLERMGTTGTGPVRPFPEKADYKPDIQITYIDERGREMESKDAFRVLSWKFHGKGPGKKQVEKRQAKLLKKELMKKMNSSDTPLGTLDKQLKKQELLQTPYIILSGTGRDTGLASKFELSFHWFKNFLKNSFLFNETELGVFSAVLHSHSTTDPKRFILHVGYPLNCLCG</sequence>
<feature type="compositionally biased region" description="Basic and acidic residues" evidence="4">
    <location>
        <begin position="397"/>
        <end position="413"/>
    </location>
</feature>
<organism evidence="7">
    <name type="scientific">Enterobius vermicularis</name>
    <name type="common">Human pinworm</name>
    <dbReference type="NCBI Taxonomy" id="51028"/>
    <lineage>
        <taxon>Eukaryota</taxon>
        <taxon>Metazoa</taxon>
        <taxon>Ecdysozoa</taxon>
        <taxon>Nematoda</taxon>
        <taxon>Chromadorea</taxon>
        <taxon>Rhabditida</taxon>
        <taxon>Spirurina</taxon>
        <taxon>Oxyuridomorpha</taxon>
        <taxon>Oxyuroidea</taxon>
        <taxon>Oxyuridae</taxon>
        <taxon>Enterobius</taxon>
    </lineage>
</organism>
<evidence type="ECO:0000313" key="5">
    <source>
        <dbReference type="EMBL" id="VDD90601.1"/>
    </source>
</evidence>
<feature type="compositionally biased region" description="Acidic residues" evidence="4">
    <location>
        <begin position="414"/>
        <end position="423"/>
    </location>
</feature>
<gene>
    <name evidence="5" type="ORF">EVEC_LOCUS5352</name>
</gene>
<dbReference type="STRING" id="51028.A0A0N4V667"/>
<evidence type="ECO:0000256" key="1">
    <source>
        <dbReference type="ARBA" id="ARBA00004123"/>
    </source>
</evidence>
<protein>
    <submittedName>
        <fullName evidence="7">U4/U6.U5 tri-snRNP-associated protein 1</fullName>
    </submittedName>
</protein>
<name>A0A0N4V667_ENTVE</name>
<dbReference type="WBParaSite" id="EVEC_0000574101-mRNA-1">
    <property type="protein sequence ID" value="EVEC_0000574101-mRNA-1"/>
    <property type="gene ID" value="EVEC_0000574101"/>
</dbReference>
<feature type="region of interest" description="Disordered" evidence="4">
    <location>
        <begin position="391"/>
        <end position="440"/>
    </location>
</feature>
<keyword evidence="3" id="KW-0539">Nucleus</keyword>
<dbReference type="InterPro" id="IPR005011">
    <property type="entry name" value="SNU66/SART1"/>
</dbReference>
<dbReference type="PANTHER" id="PTHR14152">
    <property type="entry name" value="SQUAMOUS CELL CARCINOMA ANTIGEN RECOGNISED BY CYTOTOXIC T LYMPHOCYTES"/>
    <property type="match status" value="1"/>
</dbReference>
<keyword evidence="6" id="KW-1185">Reference proteome</keyword>
<dbReference type="GO" id="GO:0000481">
    <property type="term" value="P:maturation of 5S rRNA"/>
    <property type="evidence" value="ECO:0007669"/>
    <property type="project" value="TreeGrafter"/>
</dbReference>
<reference evidence="7" key="1">
    <citation type="submission" date="2017-02" db="UniProtKB">
        <authorList>
            <consortium name="WormBaseParasite"/>
        </authorList>
    </citation>
    <scope>IDENTIFICATION</scope>
</reference>
<dbReference type="PANTHER" id="PTHR14152:SF5">
    <property type="entry name" value="U4_U6.U5 TRI-SNRNP-ASSOCIATED PROTEIN 1"/>
    <property type="match status" value="1"/>
</dbReference>
<evidence type="ECO:0000256" key="3">
    <source>
        <dbReference type="ARBA" id="ARBA00023242"/>
    </source>
</evidence>
<dbReference type="EMBL" id="UXUI01008137">
    <property type="protein sequence ID" value="VDD90601.1"/>
    <property type="molecule type" value="Genomic_DNA"/>
</dbReference>
<accession>A0A0N4V667</accession>
<dbReference type="Pfam" id="PF03343">
    <property type="entry name" value="SART-1"/>
    <property type="match status" value="1"/>
</dbReference>
<dbReference type="Proteomes" id="UP000274131">
    <property type="component" value="Unassembled WGS sequence"/>
</dbReference>